<dbReference type="STRING" id="282683.SAMN04488105_101140"/>
<dbReference type="InterPro" id="IPR059133">
    <property type="entry name" value="TsoY-like"/>
</dbReference>
<sequence length="402" mass="42096">MPRIPTRPADTWSPLYFLASVGAGGLAVTFFMYLMFWIPHPGRSVPVSEDIAAALGAGSPLRTVAITLAAAGIAIFGAMNLYLLAWNLRRVGPFVASERGQSLGASNAQTQMMALPLALAMSVNVAFILGLVFVPGLWSVVEFLFPVALAAFLAIGALALRQLGGFLGRVIGSGGFDCKANNSFAQLLPAFSLAMVGVGLSAPGAMSGTTLTAGIAIIASTFFLVAAVVIAAVGMVLGIRSMLENGVAVEQAPTLMIVIPLMTVLGILLIRQDHGLHVHFESHGSAGDMLTMLTQFLSLELLFALFGVTVLRATGYIRRFISGSETSVGSYALICPGVALSVMMQFWINKGLVAAGLVARFGLAYWALTGIALAAQVAMIVLMLVLNRRHFGRAQLVASPAE</sequence>
<reference evidence="3" key="1">
    <citation type="submission" date="2016-10" db="EMBL/GenBank/DDBJ databases">
        <authorList>
            <person name="Varghese N."/>
            <person name="Submissions S."/>
        </authorList>
    </citation>
    <scope>NUCLEOTIDE SEQUENCE [LARGE SCALE GENOMIC DNA]</scope>
    <source>
        <strain evidence="3">DSM 10146</strain>
    </source>
</reference>
<feature type="transmembrane region" description="Helical" evidence="1">
    <location>
        <begin position="363"/>
        <end position="386"/>
    </location>
</feature>
<accession>A0A1G7AJI1</accession>
<feature type="transmembrane region" description="Helical" evidence="1">
    <location>
        <begin position="290"/>
        <end position="311"/>
    </location>
</feature>
<feature type="transmembrane region" description="Helical" evidence="1">
    <location>
        <begin position="184"/>
        <end position="205"/>
    </location>
</feature>
<feature type="transmembrane region" description="Helical" evidence="1">
    <location>
        <begin position="143"/>
        <end position="163"/>
    </location>
</feature>
<dbReference type="OrthoDB" id="9156251at2"/>
<keyword evidence="1" id="KW-1133">Transmembrane helix</keyword>
<feature type="transmembrane region" description="Helical" evidence="1">
    <location>
        <begin position="117"/>
        <end position="137"/>
    </location>
</feature>
<feature type="transmembrane region" description="Helical" evidence="1">
    <location>
        <begin position="331"/>
        <end position="348"/>
    </location>
</feature>
<dbReference type="Proteomes" id="UP000198994">
    <property type="component" value="Unassembled WGS sequence"/>
</dbReference>
<feature type="transmembrane region" description="Helical" evidence="1">
    <location>
        <begin position="64"/>
        <end position="84"/>
    </location>
</feature>
<dbReference type="AlphaFoldDB" id="A0A1G7AJI1"/>
<evidence type="ECO:0000313" key="2">
    <source>
        <dbReference type="EMBL" id="SDE14026.1"/>
    </source>
</evidence>
<gene>
    <name evidence="2" type="ORF">SAMN04488105_101140</name>
</gene>
<dbReference type="NCBIfam" id="NF047644">
    <property type="entry name" value="TsoY_fam"/>
    <property type="match status" value="1"/>
</dbReference>
<name>A0A1G7AJI1_9RHOB</name>
<feature type="transmembrane region" description="Helical" evidence="1">
    <location>
        <begin position="211"/>
        <end position="239"/>
    </location>
</feature>
<feature type="transmembrane region" description="Helical" evidence="1">
    <location>
        <begin position="251"/>
        <end position="270"/>
    </location>
</feature>
<organism evidence="2 3">
    <name type="scientific">Salipiger thiooxidans</name>
    <dbReference type="NCBI Taxonomy" id="282683"/>
    <lineage>
        <taxon>Bacteria</taxon>
        <taxon>Pseudomonadati</taxon>
        <taxon>Pseudomonadota</taxon>
        <taxon>Alphaproteobacteria</taxon>
        <taxon>Rhodobacterales</taxon>
        <taxon>Roseobacteraceae</taxon>
        <taxon>Salipiger</taxon>
    </lineage>
</organism>
<dbReference type="RefSeq" id="WP_089954222.1">
    <property type="nucleotide sequence ID" value="NZ_FNAV01000001.1"/>
</dbReference>
<dbReference type="EMBL" id="FNAV01000001">
    <property type="protein sequence ID" value="SDE14026.1"/>
    <property type="molecule type" value="Genomic_DNA"/>
</dbReference>
<feature type="transmembrane region" description="Helical" evidence="1">
    <location>
        <begin position="12"/>
        <end position="38"/>
    </location>
</feature>
<keyword evidence="1" id="KW-0812">Transmembrane</keyword>
<keyword evidence="1" id="KW-0472">Membrane</keyword>
<proteinExistence type="predicted"/>
<protein>
    <submittedName>
        <fullName evidence="2">Uncharacterized protein</fullName>
    </submittedName>
</protein>
<keyword evidence="3" id="KW-1185">Reference proteome</keyword>
<evidence type="ECO:0000256" key="1">
    <source>
        <dbReference type="SAM" id="Phobius"/>
    </source>
</evidence>
<evidence type="ECO:0000313" key="3">
    <source>
        <dbReference type="Proteomes" id="UP000198994"/>
    </source>
</evidence>